<feature type="compositionally biased region" description="Basic residues" evidence="7">
    <location>
        <begin position="111"/>
        <end position="123"/>
    </location>
</feature>
<dbReference type="STRING" id="441960.B6QVH1"/>
<dbReference type="SUPFAM" id="SSF57850">
    <property type="entry name" value="RING/U-box"/>
    <property type="match status" value="1"/>
</dbReference>
<dbReference type="InterPro" id="IPR001841">
    <property type="entry name" value="Znf_RING"/>
</dbReference>
<evidence type="ECO:0000259" key="8">
    <source>
        <dbReference type="PROSITE" id="PS50089"/>
    </source>
</evidence>
<feature type="compositionally biased region" description="Low complexity" evidence="7">
    <location>
        <begin position="291"/>
        <end position="322"/>
    </location>
</feature>
<proteinExistence type="predicted"/>
<accession>B6QVH1</accession>
<keyword evidence="6" id="KW-0863">Zinc-finger</keyword>
<dbReference type="PhylomeDB" id="B6QVH1"/>
<dbReference type="HOGENOM" id="CLU_050242_0_1_1"/>
<gene>
    <name evidence="9" type="ORF">PMAA_012450</name>
</gene>
<comment type="catalytic activity">
    <reaction evidence="1">
        <text>S-ubiquitinyl-[E2 ubiquitin-conjugating enzyme]-L-cysteine + [acceptor protein]-L-lysine = [E2 ubiquitin-conjugating enzyme]-L-cysteine + N(6)-ubiquitinyl-[acceptor protein]-L-lysine.</text>
        <dbReference type="EC" id="2.3.2.27"/>
    </reaction>
</comment>
<dbReference type="InterPro" id="IPR013083">
    <property type="entry name" value="Znf_RING/FYVE/PHD"/>
</dbReference>
<dbReference type="Pfam" id="PF13639">
    <property type="entry name" value="zf-RING_2"/>
    <property type="match status" value="1"/>
</dbReference>
<feature type="compositionally biased region" description="Basic residues" evidence="7">
    <location>
        <begin position="347"/>
        <end position="361"/>
    </location>
</feature>
<evidence type="ECO:0000256" key="6">
    <source>
        <dbReference type="PROSITE-ProRule" id="PRU00175"/>
    </source>
</evidence>
<keyword evidence="6" id="KW-0862">Zinc</keyword>
<keyword evidence="3" id="KW-0808">Transferase</keyword>
<dbReference type="EC" id="2.3.2.27" evidence="2"/>
<name>B6QVH1_TALMQ</name>
<dbReference type="Gene3D" id="3.30.40.10">
    <property type="entry name" value="Zinc/RING finger domain, C3HC4 (zinc finger)"/>
    <property type="match status" value="1"/>
</dbReference>
<dbReference type="EMBL" id="DS995906">
    <property type="protein sequence ID" value="EEA18976.1"/>
    <property type="molecule type" value="Genomic_DNA"/>
</dbReference>
<dbReference type="Proteomes" id="UP000001294">
    <property type="component" value="Unassembled WGS sequence"/>
</dbReference>
<dbReference type="VEuPathDB" id="FungiDB:PMAA_012450"/>
<keyword evidence="10" id="KW-1185">Reference proteome</keyword>
<dbReference type="SMART" id="SM00184">
    <property type="entry name" value="RING"/>
    <property type="match status" value="1"/>
</dbReference>
<keyword evidence="4" id="KW-0805">Transcription regulation</keyword>
<evidence type="ECO:0000313" key="9">
    <source>
        <dbReference type="EMBL" id="EEA18976.1"/>
    </source>
</evidence>
<dbReference type="PANTHER" id="PTHR46077:SF1">
    <property type="entry name" value="TOP1 BINDING ARGININE_SERINE RICH PROTEIN, E3 UBIQUITIN LIGASE"/>
    <property type="match status" value="1"/>
</dbReference>
<evidence type="ECO:0000256" key="4">
    <source>
        <dbReference type="ARBA" id="ARBA00023015"/>
    </source>
</evidence>
<feature type="compositionally biased region" description="Basic and acidic residues" evidence="7">
    <location>
        <begin position="332"/>
        <end position="344"/>
    </location>
</feature>
<evidence type="ECO:0000313" key="10">
    <source>
        <dbReference type="Proteomes" id="UP000001294"/>
    </source>
</evidence>
<protein>
    <recommendedName>
        <fullName evidence="2">RING-type E3 ubiquitin transferase</fullName>
        <ecNumber evidence="2">2.3.2.27</ecNumber>
    </recommendedName>
</protein>
<feature type="region of interest" description="Disordered" evidence="7">
    <location>
        <begin position="108"/>
        <end position="130"/>
    </location>
</feature>
<evidence type="ECO:0000256" key="1">
    <source>
        <dbReference type="ARBA" id="ARBA00000900"/>
    </source>
</evidence>
<evidence type="ECO:0000256" key="7">
    <source>
        <dbReference type="SAM" id="MobiDB-lite"/>
    </source>
</evidence>
<feature type="region of interest" description="Disordered" evidence="7">
    <location>
        <begin position="193"/>
        <end position="218"/>
    </location>
</feature>
<evidence type="ECO:0000256" key="3">
    <source>
        <dbReference type="ARBA" id="ARBA00022679"/>
    </source>
</evidence>
<feature type="domain" description="RING-type" evidence="8">
    <location>
        <begin position="31"/>
        <end position="71"/>
    </location>
</feature>
<evidence type="ECO:0000256" key="2">
    <source>
        <dbReference type="ARBA" id="ARBA00012483"/>
    </source>
</evidence>
<feature type="region of interest" description="Disordered" evidence="7">
    <location>
        <begin position="291"/>
        <end position="361"/>
    </location>
</feature>
<dbReference type="PANTHER" id="PTHR46077">
    <property type="entry name" value="E3 UBIQUITIN-PROTEIN LIGASE TOPORS"/>
    <property type="match status" value="1"/>
</dbReference>
<keyword evidence="5" id="KW-0804">Transcription</keyword>
<dbReference type="PROSITE" id="PS50089">
    <property type="entry name" value="ZF_RING_2"/>
    <property type="match status" value="1"/>
</dbReference>
<dbReference type="AlphaFoldDB" id="B6QVH1"/>
<dbReference type="GO" id="GO:0006513">
    <property type="term" value="P:protein monoubiquitination"/>
    <property type="evidence" value="ECO:0007669"/>
    <property type="project" value="TreeGrafter"/>
</dbReference>
<dbReference type="GO" id="GO:0008270">
    <property type="term" value="F:zinc ion binding"/>
    <property type="evidence" value="ECO:0007669"/>
    <property type="project" value="UniProtKB-KW"/>
</dbReference>
<evidence type="ECO:0000256" key="5">
    <source>
        <dbReference type="ARBA" id="ARBA00023163"/>
    </source>
</evidence>
<organism evidence="9 10">
    <name type="scientific">Talaromyces marneffei (strain ATCC 18224 / CBS 334.59 / QM 7333)</name>
    <name type="common">Penicillium marneffei</name>
    <dbReference type="NCBI Taxonomy" id="441960"/>
    <lineage>
        <taxon>Eukaryota</taxon>
        <taxon>Fungi</taxon>
        <taxon>Dikarya</taxon>
        <taxon>Ascomycota</taxon>
        <taxon>Pezizomycotina</taxon>
        <taxon>Eurotiomycetes</taxon>
        <taxon>Eurotiomycetidae</taxon>
        <taxon>Eurotiales</taxon>
        <taxon>Trichocomaceae</taxon>
        <taxon>Talaromyces</taxon>
        <taxon>Talaromyces sect. Talaromyces</taxon>
    </lineage>
</organism>
<dbReference type="GO" id="GO:0061630">
    <property type="term" value="F:ubiquitin protein ligase activity"/>
    <property type="evidence" value="ECO:0007669"/>
    <property type="project" value="UniProtKB-EC"/>
</dbReference>
<feature type="compositionally biased region" description="Basic and acidic residues" evidence="7">
    <location>
        <begin position="197"/>
        <end position="214"/>
    </location>
</feature>
<dbReference type="GO" id="GO:0000209">
    <property type="term" value="P:protein polyubiquitination"/>
    <property type="evidence" value="ECO:0007669"/>
    <property type="project" value="TreeGrafter"/>
</dbReference>
<dbReference type="OrthoDB" id="21204at2759"/>
<sequence>MADYANIRQEILNKTLQEVALEDEDGSTSPCVICLDAVSEAATAIPCKHDNFDFLCLASWLQQRRVCPLCKTDLTAIKYDLQSPEGPKLYVLPPPQERAAVTDTHVPRGAHLNRPRPRRRPIQHRTPYTPDTEDALARRRHIYRNQLFSLRVGSNRLSQYRELTPQLFNRDENLVSRARKWIRRELQVFEFLNPDGTEAHSEEEQPHGRPRPGEQRLQNRRANNAEFLLEYVIAILRTVDIKGSAGQAEELLQEFIGRANARLFLHELNSWLRSPYNSLQDWDRHVQYHDTTSASTSRSVSVSGDGVRSASDGRSVSSSPRVEMGRVVKHRGQTERERDRRDASAARTRRLQHARQRYQPD</sequence>
<reference evidence="10" key="1">
    <citation type="journal article" date="2015" name="Genome Announc.">
        <title>Genome sequence of the AIDS-associated pathogen Penicillium marneffei (ATCC18224) and its near taxonomic relative Talaromyces stipitatus (ATCC10500).</title>
        <authorList>
            <person name="Nierman W.C."/>
            <person name="Fedorova-Abrams N.D."/>
            <person name="Andrianopoulos A."/>
        </authorList>
    </citation>
    <scope>NUCLEOTIDE SEQUENCE [LARGE SCALE GENOMIC DNA]</scope>
    <source>
        <strain evidence="10">ATCC 18224 / CBS 334.59 / QM 7333</strain>
    </source>
</reference>
<keyword evidence="6" id="KW-0479">Metal-binding</keyword>